<evidence type="ECO:0000256" key="1">
    <source>
        <dbReference type="SAM" id="Phobius"/>
    </source>
</evidence>
<accession>A0A0G1BFT6</accession>
<dbReference type="Proteomes" id="UP000034320">
    <property type="component" value="Unassembled WGS sequence"/>
</dbReference>
<dbReference type="PANTHER" id="PTHR36832">
    <property type="entry name" value="SLR1174 PROTEIN-RELATED"/>
    <property type="match status" value="1"/>
</dbReference>
<evidence type="ECO:0008006" key="4">
    <source>
        <dbReference type="Google" id="ProtNLM"/>
    </source>
</evidence>
<evidence type="ECO:0000313" key="3">
    <source>
        <dbReference type="Proteomes" id="UP000034320"/>
    </source>
</evidence>
<feature type="transmembrane region" description="Helical" evidence="1">
    <location>
        <begin position="228"/>
        <end position="248"/>
    </location>
</feature>
<protein>
    <recommendedName>
        <fullName evidence="4">ABC transporter permease</fullName>
    </recommendedName>
</protein>
<dbReference type="AlphaFoldDB" id="A0A0G1BFT6"/>
<keyword evidence="1" id="KW-0472">Membrane</keyword>
<comment type="caution">
    <text evidence="2">The sequence shown here is derived from an EMBL/GenBank/DDBJ whole genome shotgun (WGS) entry which is preliminary data.</text>
</comment>
<feature type="transmembrane region" description="Helical" evidence="1">
    <location>
        <begin position="112"/>
        <end position="130"/>
    </location>
</feature>
<dbReference type="Pfam" id="PF06182">
    <property type="entry name" value="ABC2_membrane_6"/>
    <property type="match status" value="1"/>
</dbReference>
<evidence type="ECO:0000313" key="2">
    <source>
        <dbReference type="EMBL" id="KKS45196.1"/>
    </source>
</evidence>
<keyword evidence="1" id="KW-0812">Transmembrane</keyword>
<feature type="transmembrane region" description="Helical" evidence="1">
    <location>
        <begin position="142"/>
        <end position="168"/>
    </location>
</feature>
<name>A0A0G1BFT6_9BACT</name>
<dbReference type="InterPro" id="IPR010390">
    <property type="entry name" value="ABC-2_transporter-like"/>
</dbReference>
<gene>
    <name evidence="2" type="ORF">UV09_C0046G0011</name>
</gene>
<feature type="transmembrane region" description="Helical" evidence="1">
    <location>
        <begin position="20"/>
        <end position="40"/>
    </location>
</feature>
<keyword evidence="1" id="KW-1133">Transmembrane helix</keyword>
<organism evidence="2 3">
    <name type="scientific">Candidatus Gottesmanbacteria bacterium GW2011_GWA2_42_18</name>
    <dbReference type="NCBI Taxonomy" id="1618442"/>
    <lineage>
        <taxon>Bacteria</taxon>
        <taxon>Candidatus Gottesmaniibacteriota</taxon>
    </lineage>
</organism>
<reference evidence="2 3" key="1">
    <citation type="journal article" date="2015" name="Nature">
        <title>rRNA introns, odd ribosomes, and small enigmatic genomes across a large radiation of phyla.</title>
        <authorList>
            <person name="Brown C.T."/>
            <person name="Hug L.A."/>
            <person name="Thomas B.C."/>
            <person name="Sharon I."/>
            <person name="Castelle C.J."/>
            <person name="Singh A."/>
            <person name="Wilkins M.J."/>
            <person name="Williams K.H."/>
            <person name="Banfield J.F."/>
        </authorList>
    </citation>
    <scope>NUCLEOTIDE SEQUENCE [LARGE SCALE GENOMIC DNA]</scope>
</reference>
<feature type="transmembrane region" description="Helical" evidence="1">
    <location>
        <begin position="201"/>
        <end position="222"/>
    </location>
</feature>
<proteinExistence type="predicted"/>
<feature type="transmembrane region" description="Helical" evidence="1">
    <location>
        <begin position="61"/>
        <end position="81"/>
    </location>
</feature>
<dbReference type="EMBL" id="LCDD01000046">
    <property type="protein sequence ID" value="KKS45196.1"/>
    <property type="molecule type" value="Genomic_DNA"/>
</dbReference>
<feature type="transmembrane region" description="Helical" evidence="1">
    <location>
        <begin position="174"/>
        <end position="194"/>
    </location>
</feature>
<sequence length="264" mass="31051">MKKYLFVTKNSLAEYFTYRLNFVLWRVRVVISVLITFFLWQTIYSGRREIFNYNQSQMMTYVILLSFISAVVMSTQTFRVAEEINSGSLSNFLIRPLSYFRFNLSRDLADKIINIIFATIEVPLIILIFRPPFFWQTNPLNLILFFFSLVLSTLLFFEISMLLSLIGFWSREVWAPRFIFFILIAFLAGTYFPLDIVPAPLYSFLKLLPFTYLVFFPLRIYLGGVSVSFMATGLAVSSSWIFVLYFIMRKVWRNGLKIYTAEGK</sequence>
<dbReference type="PANTHER" id="PTHR36832:SF1">
    <property type="entry name" value="SLR1174 PROTEIN"/>
    <property type="match status" value="1"/>
</dbReference>